<feature type="binding site" evidence="3">
    <location>
        <begin position="674"/>
        <end position="681"/>
    </location>
    <ligand>
        <name>ATP</name>
        <dbReference type="ChEBI" id="CHEBI:30616"/>
    </ligand>
</feature>
<dbReference type="InterPro" id="IPR000253">
    <property type="entry name" value="FHA_dom"/>
</dbReference>
<dbReference type="EMBL" id="SMBP01000007">
    <property type="protein sequence ID" value="TCU60393.1"/>
    <property type="molecule type" value="Genomic_DNA"/>
</dbReference>
<feature type="domain" description="FHA" evidence="4">
    <location>
        <begin position="116"/>
        <end position="165"/>
    </location>
</feature>
<dbReference type="SMART" id="SM00240">
    <property type="entry name" value="FHA"/>
    <property type="match status" value="1"/>
</dbReference>
<dbReference type="InterPro" id="IPR050206">
    <property type="entry name" value="FtsK/SpoIIIE/SftA"/>
</dbReference>
<evidence type="ECO:0000256" key="3">
    <source>
        <dbReference type="PROSITE-ProRule" id="PRU00289"/>
    </source>
</evidence>
<dbReference type="Proteomes" id="UP000295773">
    <property type="component" value="Unassembled WGS sequence"/>
</dbReference>
<dbReference type="Gene3D" id="2.60.200.20">
    <property type="match status" value="1"/>
</dbReference>
<evidence type="ECO:0000256" key="1">
    <source>
        <dbReference type="ARBA" id="ARBA00022741"/>
    </source>
</evidence>
<evidence type="ECO:0000313" key="6">
    <source>
        <dbReference type="EMBL" id="TCU60393.1"/>
    </source>
</evidence>
<dbReference type="Pfam" id="PF01580">
    <property type="entry name" value="FtsK_SpoIIIE"/>
    <property type="match status" value="1"/>
</dbReference>
<dbReference type="Pfam" id="PF00498">
    <property type="entry name" value="FHA"/>
    <property type="match status" value="1"/>
</dbReference>
<dbReference type="SUPFAM" id="SSF49879">
    <property type="entry name" value="SMAD/FHA domain"/>
    <property type="match status" value="1"/>
</dbReference>
<dbReference type="PROSITE" id="PS50901">
    <property type="entry name" value="FTSK"/>
    <property type="match status" value="1"/>
</dbReference>
<dbReference type="GO" id="GO:0005524">
    <property type="term" value="F:ATP binding"/>
    <property type="evidence" value="ECO:0007669"/>
    <property type="project" value="UniProtKB-UniRule"/>
</dbReference>
<evidence type="ECO:0000259" key="4">
    <source>
        <dbReference type="PROSITE" id="PS50006"/>
    </source>
</evidence>
<evidence type="ECO:0000256" key="2">
    <source>
        <dbReference type="ARBA" id="ARBA00022840"/>
    </source>
</evidence>
<feature type="domain" description="FtsK" evidence="5">
    <location>
        <begin position="654"/>
        <end position="854"/>
    </location>
</feature>
<comment type="caution">
    <text evidence="6">The sequence shown here is derived from an EMBL/GenBank/DDBJ whole genome shotgun (WGS) entry which is preliminary data.</text>
</comment>
<dbReference type="InterPro" id="IPR027417">
    <property type="entry name" value="P-loop_NTPase"/>
</dbReference>
<name>A0A4R3TEE7_9FIRM</name>
<keyword evidence="1 3" id="KW-0547">Nucleotide-binding</keyword>
<dbReference type="GO" id="GO:0003677">
    <property type="term" value="F:DNA binding"/>
    <property type="evidence" value="ECO:0007669"/>
    <property type="project" value="InterPro"/>
</dbReference>
<sequence>MNRQAAELLCLHSSFCLYTKENVTQIELLIKERAKYWLYLESKDERIPVMEVSWDSKLGWHWYGNQQFYDAKQLCEGFLKRAHIHQFYGQPSLRLLLQQYDTMPQFRYYALSYKQILIGRGKDCEIQYEQPYVSFHHALLRCEQTQWVLSDLQSRNGVYVNQQRVKEIKLQCGDVIHIMGLQLVFGHDFFMVQMLEGVRVRNLSYYQLPTEQALSPQQFCLKESSVHFPKFSIEPITIEPPNDKVPQNQLPLWLSLGPSLTMGISSIVMGISAWMQAIILKQSIWQSMPSLVMAASMALSTILWPIISRSFEKRQQLQKQRQYETVYLSYLEKKQKSIEDQVSAKIAYMIKQKQLWLLGNEKLQEQAHPIWFLTKQANGFLDVLLGETRMSLQVPLNYQQQELSLYETSVTKAFSRFIEQATLQLQQTITHSFGEHRSLAIWGEESLWMSLQLVLQLCLTHSPKQLKLFLIGDEYLTRAWHLRFLPHVFLDQQRLLITDRQSVSYLLNSLQKLQQQNITCLLVYFTSSKMSYLPIDECIKQYAFLHVLQQAKEKTFLASAMETLCYVPRRDLAYLQQAGESISFQPFPCADDVIKNNFQVIGSYTKMSCVTSTKLSFLSMYHCGNVSQLDVLHRWKQRKQKRSLAVIVGKDQHGEMVYLDAHESRHGPHGLIAGMTGSGKSEFLMTYILSLCVCYSCEEVSFVLIDYKGGMMANAFANVPHIAYCMTNLEEGNMYRFMQALDAELKYRQQLFQDTKRQLDVATVDMDAYQHYYREALVKKPLAHLFLIADEFAELKTQQPQFMEQLKQAARIGRSLGIHLVLATQKPYGIIDDQIWSNARFHICLKVQDKSDSMDMLKKEDACNLQQAGEFYMQVGNDELYLQGISSWTQAPYHPETTYQKPLAQDICLYNDQFEIIHKQQLKKQEASLHTQLDVICHYLQQQSEVADDQRPFFLHAPLPFKVQECLCTESEPCLGMADDISKRQQFPFLFPIVNMTHALVVGKQGSGKTIFIEKFLWECARIAYRELSAIYVLDGFATKLKVLQQLDIVANVMCMKDNEYVESLFYQLQHETLWQDDTKHILLIIHGYEQWKESYPQLDDVLTSIFLKTPFVHIFMSVTAIALLPYRLLTYFAQRYVLQLPDSSEYACLLEDTSLRPMAQKGSGLFIRQQRVMLFQIYPYANSIQEQLLLAQTQGQSVYAVPILPKHISAQYRSDALFLGKDIVSKEDCWLMLDSCSYLFICQAFQYANAFIAYLNEWKQRFPSYAQHLSLYQGTSSLPQQENQRIPVLLQNLTTLSELQLLPWYVQALYEGDILWIGKGLQEAASILKLPMACMDKELQEHEALWYRKGEIRWIRVWEDDQHG</sequence>
<dbReference type="PANTHER" id="PTHR22683:SF1">
    <property type="entry name" value="TYPE VII SECRETION SYSTEM PROTEIN ESSC"/>
    <property type="match status" value="1"/>
</dbReference>
<dbReference type="InterPro" id="IPR008984">
    <property type="entry name" value="SMAD_FHA_dom_sf"/>
</dbReference>
<keyword evidence="7" id="KW-1185">Reference proteome</keyword>
<keyword evidence="2 3" id="KW-0067">ATP-binding</keyword>
<dbReference type="PANTHER" id="PTHR22683">
    <property type="entry name" value="SPORULATION PROTEIN RELATED"/>
    <property type="match status" value="1"/>
</dbReference>
<proteinExistence type="predicted"/>
<evidence type="ECO:0000313" key="7">
    <source>
        <dbReference type="Proteomes" id="UP000295773"/>
    </source>
</evidence>
<dbReference type="PROSITE" id="PS50006">
    <property type="entry name" value="FHA_DOMAIN"/>
    <property type="match status" value="1"/>
</dbReference>
<accession>A0A4R3TEE7</accession>
<dbReference type="SUPFAM" id="SSF52540">
    <property type="entry name" value="P-loop containing nucleoside triphosphate hydrolases"/>
    <property type="match status" value="1"/>
</dbReference>
<dbReference type="CDD" id="cd01127">
    <property type="entry name" value="TrwB_TraG_TraD_VirD4"/>
    <property type="match status" value="1"/>
</dbReference>
<dbReference type="Gene3D" id="3.40.50.300">
    <property type="entry name" value="P-loop containing nucleotide triphosphate hydrolases"/>
    <property type="match status" value="2"/>
</dbReference>
<reference evidence="6 7" key="1">
    <citation type="submission" date="2019-03" db="EMBL/GenBank/DDBJ databases">
        <title>Genomic Encyclopedia of Type Strains, Phase IV (KMG-IV): sequencing the most valuable type-strain genomes for metagenomic binning, comparative biology and taxonomic classification.</title>
        <authorList>
            <person name="Goeker M."/>
        </authorList>
    </citation>
    <scope>NUCLEOTIDE SEQUENCE [LARGE SCALE GENOMIC DNA]</scope>
    <source>
        <strain evidence="6 7">DSM 29481</strain>
    </source>
</reference>
<protein>
    <submittedName>
        <fullName evidence="6">S-DNA-T family DNA segregation ATPase FtsK/SpoIIIE</fullName>
    </submittedName>
</protein>
<organism evidence="6 7">
    <name type="scientific">Longicatena caecimuris</name>
    <dbReference type="NCBI Taxonomy" id="1796635"/>
    <lineage>
        <taxon>Bacteria</taxon>
        <taxon>Bacillati</taxon>
        <taxon>Bacillota</taxon>
        <taxon>Erysipelotrichia</taxon>
        <taxon>Erysipelotrichales</taxon>
        <taxon>Erysipelotrichaceae</taxon>
        <taxon>Longicatena</taxon>
    </lineage>
</organism>
<dbReference type="RefSeq" id="WP_132224499.1">
    <property type="nucleotide sequence ID" value="NZ_JANKBG010000007.1"/>
</dbReference>
<dbReference type="CDD" id="cd00060">
    <property type="entry name" value="FHA"/>
    <property type="match status" value="1"/>
</dbReference>
<gene>
    <name evidence="6" type="ORF">EDD61_10789</name>
</gene>
<evidence type="ECO:0000259" key="5">
    <source>
        <dbReference type="PROSITE" id="PS50901"/>
    </source>
</evidence>
<dbReference type="InterPro" id="IPR002543">
    <property type="entry name" value="FtsK_dom"/>
</dbReference>